<proteinExistence type="predicted"/>
<dbReference type="Proteomes" id="UP000309544">
    <property type="component" value="Unassembled WGS sequence"/>
</dbReference>
<evidence type="ECO:0000256" key="3">
    <source>
        <dbReference type="ARBA" id="ARBA00022692"/>
    </source>
</evidence>
<sequence length="496" mass="54035">MLGKLRLLLKDTVIYGTSTILARGLNYVLVPLYANLLTTFENGVHSLLYANIALLNVLFAYGMETAYLKTASDALRADGDRSGYFSTGFLSLLLTSTLFAVMLVLFAPAFALAIGLDPQAGEFVRYAAVILWLDALLVVPFADLRLRRRALRFAAARVMGVIAVVVSAWVMIVQMGVGLKGAFFANIAGSLVSLGLVLPAFSGLKPLFSSRRLGEMLRIGLPYVPTGIAGLLIHLIDRNVLIRMPRESIDRLYGSGVEASDVVGIYGRVVAFGILLQLFIQVFRFAWQPFFLQHADDPESKPLFRQVLTLSTLFTMLVAVGATFFVPDLVRWHIGGAFYLLPPPYWIGLSVLPWIFWSYVFDMASTNLSAGILITGTTRYLPVVTFAGAAVTTAVCVALVPVMGMDGAGVAILAGTFVMSLFMALFSLKVYPNRYEWGRLGVVLAGGVFCTRVPVLLGSESLVLETGLLLMFGALVLLVFRTEVRYVLNAVGRRRG</sequence>
<evidence type="ECO:0000256" key="6">
    <source>
        <dbReference type="SAM" id="Phobius"/>
    </source>
</evidence>
<feature type="transmembrane region" description="Helical" evidence="6">
    <location>
        <begin position="12"/>
        <end position="34"/>
    </location>
</feature>
<dbReference type="PANTHER" id="PTHR30250:SF11">
    <property type="entry name" value="O-ANTIGEN TRANSPORTER-RELATED"/>
    <property type="match status" value="1"/>
</dbReference>
<gene>
    <name evidence="7" type="ORF">FGF68_06185</name>
</gene>
<feature type="transmembrane region" description="Helical" evidence="6">
    <location>
        <begin position="408"/>
        <end position="428"/>
    </location>
</feature>
<feature type="transmembrane region" description="Helical" evidence="6">
    <location>
        <begin position="89"/>
        <end position="111"/>
    </location>
</feature>
<evidence type="ECO:0000256" key="2">
    <source>
        <dbReference type="ARBA" id="ARBA00022475"/>
    </source>
</evidence>
<evidence type="ECO:0000256" key="4">
    <source>
        <dbReference type="ARBA" id="ARBA00022989"/>
    </source>
</evidence>
<dbReference type="InterPro" id="IPR002797">
    <property type="entry name" value="Polysacc_synth"/>
</dbReference>
<feature type="transmembrane region" description="Helical" evidence="6">
    <location>
        <begin position="380"/>
        <end position="402"/>
    </location>
</feature>
<feature type="transmembrane region" description="Helical" evidence="6">
    <location>
        <begin position="346"/>
        <end position="368"/>
    </location>
</feature>
<dbReference type="EMBL" id="VDCI01000004">
    <property type="protein sequence ID" value="TNJ36648.1"/>
    <property type="molecule type" value="Genomic_DNA"/>
</dbReference>
<keyword evidence="8" id="KW-1185">Reference proteome</keyword>
<feature type="transmembrane region" description="Helical" evidence="6">
    <location>
        <begin position="154"/>
        <end position="177"/>
    </location>
</feature>
<feature type="transmembrane region" description="Helical" evidence="6">
    <location>
        <begin position="307"/>
        <end position="326"/>
    </location>
</feature>
<feature type="transmembrane region" description="Helical" evidence="6">
    <location>
        <begin position="183"/>
        <end position="204"/>
    </location>
</feature>
<comment type="caution">
    <text evidence="7">The sequence shown here is derived from an EMBL/GenBank/DDBJ whole genome shotgun (WGS) entry which is preliminary data.</text>
</comment>
<keyword evidence="5 6" id="KW-0472">Membrane</keyword>
<feature type="transmembrane region" description="Helical" evidence="6">
    <location>
        <begin position="265"/>
        <end position="287"/>
    </location>
</feature>
<evidence type="ECO:0000313" key="7">
    <source>
        <dbReference type="EMBL" id="TNJ36648.1"/>
    </source>
</evidence>
<evidence type="ECO:0000256" key="1">
    <source>
        <dbReference type="ARBA" id="ARBA00004651"/>
    </source>
</evidence>
<accession>A0A5C4S0C5</accession>
<dbReference type="Pfam" id="PF01943">
    <property type="entry name" value="Polysacc_synt"/>
    <property type="match status" value="1"/>
</dbReference>
<keyword evidence="3 6" id="KW-0812">Transmembrane</keyword>
<dbReference type="RefSeq" id="WP_139626570.1">
    <property type="nucleotide sequence ID" value="NZ_VDCI01000004.1"/>
</dbReference>
<feature type="transmembrane region" description="Helical" evidence="6">
    <location>
        <begin position="469"/>
        <end position="488"/>
    </location>
</feature>
<dbReference type="InterPro" id="IPR050833">
    <property type="entry name" value="Poly_Biosynth_Transport"/>
</dbReference>
<feature type="transmembrane region" description="Helical" evidence="6">
    <location>
        <begin position="440"/>
        <end position="457"/>
    </location>
</feature>
<evidence type="ECO:0000256" key="5">
    <source>
        <dbReference type="ARBA" id="ARBA00023136"/>
    </source>
</evidence>
<organism evidence="7 8">
    <name type="scientific">Prosthecochloris vibrioformis</name>
    <name type="common">Chlorobium vibrioforme</name>
    <dbReference type="NCBI Taxonomy" id="1098"/>
    <lineage>
        <taxon>Bacteria</taxon>
        <taxon>Pseudomonadati</taxon>
        <taxon>Chlorobiota</taxon>
        <taxon>Chlorobiia</taxon>
        <taxon>Chlorobiales</taxon>
        <taxon>Chlorobiaceae</taxon>
        <taxon>Prosthecochloris</taxon>
    </lineage>
</organism>
<dbReference type="AlphaFoldDB" id="A0A5C4S0C5"/>
<dbReference type="PANTHER" id="PTHR30250">
    <property type="entry name" value="PST FAMILY PREDICTED COLANIC ACID TRANSPORTER"/>
    <property type="match status" value="1"/>
</dbReference>
<dbReference type="GO" id="GO:0005886">
    <property type="term" value="C:plasma membrane"/>
    <property type="evidence" value="ECO:0007669"/>
    <property type="project" value="UniProtKB-SubCell"/>
</dbReference>
<feature type="transmembrane region" description="Helical" evidence="6">
    <location>
        <begin position="216"/>
        <end position="236"/>
    </location>
</feature>
<feature type="transmembrane region" description="Helical" evidence="6">
    <location>
        <begin position="123"/>
        <end position="142"/>
    </location>
</feature>
<keyword evidence="2" id="KW-1003">Cell membrane</keyword>
<feature type="transmembrane region" description="Helical" evidence="6">
    <location>
        <begin position="46"/>
        <end position="68"/>
    </location>
</feature>
<keyword evidence="4 6" id="KW-1133">Transmembrane helix</keyword>
<protein>
    <submittedName>
        <fullName evidence="7">Lipopolysaccharide biosynthesis protein</fullName>
    </submittedName>
</protein>
<name>A0A5C4S0C5_PROVB</name>
<reference evidence="7 8" key="1">
    <citation type="submission" date="2019-05" db="EMBL/GenBank/DDBJ databases">
        <title>Draft Whole-Genome sequence of the green sulfur bacterium Prosthecochloris vibrioformis DSM 260.</title>
        <authorList>
            <person name="Meyer T.E."/>
            <person name="Kyndt J.A."/>
        </authorList>
    </citation>
    <scope>NUCLEOTIDE SEQUENCE [LARGE SCALE GENOMIC DNA]</scope>
    <source>
        <strain evidence="7 8">DSM 260</strain>
    </source>
</reference>
<evidence type="ECO:0000313" key="8">
    <source>
        <dbReference type="Proteomes" id="UP000309544"/>
    </source>
</evidence>
<comment type="subcellular location">
    <subcellularLocation>
        <location evidence="1">Cell membrane</location>
        <topology evidence="1">Multi-pass membrane protein</topology>
    </subcellularLocation>
</comment>